<comment type="caution">
    <text evidence="7">The sequence shown here is derived from an EMBL/GenBank/DDBJ whole genome shotgun (WGS) entry which is preliminary data.</text>
</comment>
<keyword evidence="5" id="KW-0539">Nucleus</keyword>
<evidence type="ECO:0000256" key="1">
    <source>
        <dbReference type="ARBA" id="ARBA00004604"/>
    </source>
</evidence>
<keyword evidence="3" id="KW-0240">DNA-directed RNA polymerase</keyword>
<comment type="similarity">
    <text evidence="2">Belongs to the eukaryotic RPA49/POLR1E RNA polymerase subunit family.</text>
</comment>
<evidence type="ECO:0000256" key="5">
    <source>
        <dbReference type="ARBA" id="ARBA00023242"/>
    </source>
</evidence>
<evidence type="ECO:0008006" key="9">
    <source>
        <dbReference type="Google" id="ProtNLM"/>
    </source>
</evidence>
<feature type="region of interest" description="Disordered" evidence="6">
    <location>
        <begin position="330"/>
        <end position="362"/>
    </location>
</feature>
<gene>
    <name evidence="7" type="ORF">KFE25_004921</name>
</gene>
<dbReference type="GO" id="GO:0006351">
    <property type="term" value="P:DNA-templated transcription"/>
    <property type="evidence" value="ECO:0007669"/>
    <property type="project" value="InterPro"/>
</dbReference>
<dbReference type="GO" id="GO:0003677">
    <property type="term" value="F:DNA binding"/>
    <property type="evidence" value="ECO:0007669"/>
    <property type="project" value="InterPro"/>
</dbReference>
<organism evidence="7 8">
    <name type="scientific">Diacronema lutheri</name>
    <name type="common">Unicellular marine alga</name>
    <name type="synonym">Monochrysis lutheri</name>
    <dbReference type="NCBI Taxonomy" id="2081491"/>
    <lineage>
        <taxon>Eukaryota</taxon>
        <taxon>Haptista</taxon>
        <taxon>Haptophyta</taxon>
        <taxon>Pavlovophyceae</taxon>
        <taxon>Pavlovales</taxon>
        <taxon>Pavlovaceae</taxon>
        <taxon>Diacronema</taxon>
    </lineage>
</organism>
<evidence type="ECO:0000313" key="7">
    <source>
        <dbReference type="EMBL" id="KAG8463410.1"/>
    </source>
</evidence>
<dbReference type="EMBL" id="JAGTXO010000016">
    <property type="protein sequence ID" value="KAG8463410.1"/>
    <property type="molecule type" value="Genomic_DNA"/>
</dbReference>
<dbReference type="GO" id="GO:0000428">
    <property type="term" value="C:DNA-directed RNA polymerase complex"/>
    <property type="evidence" value="ECO:0007669"/>
    <property type="project" value="UniProtKB-KW"/>
</dbReference>
<evidence type="ECO:0000256" key="4">
    <source>
        <dbReference type="ARBA" id="ARBA00023163"/>
    </source>
</evidence>
<dbReference type="InterPro" id="IPR009668">
    <property type="entry name" value="RNA_pol-assoc_fac_A49-like"/>
</dbReference>
<proteinExistence type="inferred from homology"/>
<evidence type="ECO:0000256" key="2">
    <source>
        <dbReference type="ARBA" id="ARBA00009430"/>
    </source>
</evidence>
<name>A0A8J5XHV1_DIALT</name>
<keyword evidence="8" id="KW-1185">Reference proteome</keyword>
<dbReference type="OMA" id="DRLACHA"/>
<protein>
    <recommendedName>
        <fullName evidence="9">DNA-directed RNA polymerase I subunit RPA49</fullName>
    </recommendedName>
</protein>
<comment type="subcellular location">
    <subcellularLocation>
        <location evidence="1">Nucleus</location>
        <location evidence="1">Nucleolus</location>
    </subcellularLocation>
</comment>
<feature type="compositionally biased region" description="Gly residues" evidence="6">
    <location>
        <begin position="340"/>
        <end position="357"/>
    </location>
</feature>
<dbReference type="GO" id="GO:0005730">
    <property type="term" value="C:nucleolus"/>
    <property type="evidence" value="ECO:0007669"/>
    <property type="project" value="UniProtKB-SubCell"/>
</dbReference>
<dbReference type="PANTHER" id="PTHR14440">
    <property type="entry name" value="DNA-DIRECTED RNA POLYMERASE I SUBUNIT RPA49"/>
    <property type="match status" value="1"/>
</dbReference>
<evidence type="ECO:0000313" key="8">
    <source>
        <dbReference type="Proteomes" id="UP000751190"/>
    </source>
</evidence>
<accession>A0A8J5XHV1</accession>
<reference evidence="7" key="1">
    <citation type="submission" date="2021-05" db="EMBL/GenBank/DDBJ databases">
        <title>The genome of the haptophyte Pavlova lutheri (Diacronema luteri, Pavlovales) - a model for lipid biosynthesis in eukaryotic algae.</title>
        <authorList>
            <person name="Hulatt C.J."/>
            <person name="Posewitz M.C."/>
        </authorList>
    </citation>
    <scope>NUCLEOTIDE SEQUENCE</scope>
    <source>
        <strain evidence="7">NIVA-4/92</strain>
    </source>
</reference>
<dbReference type="Pfam" id="PF06870">
    <property type="entry name" value="RNA_pol_I_A49"/>
    <property type="match status" value="2"/>
</dbReference>
<dbReference type="OrthoDB" id="10669366at2759"/>
<evidence type="ECO:0000256" key="3">
    <source>
        <dbReference type="ARBA" id="ARBA00022478"/>
    </source>
</evidence>
<evidence type="ECO:0000256" key="6">
    <source>
        <dbReference type="SAM" id="MobiDB-lite"/>
    </source>
</evidence>
<dbReference type="Proteomes" id="UP000751190">
    <property type="component" value="Unassembled WGS sequence"/>
</dbReference>
<dbReference type="AlphaFoldDB" id="A0A8J5XHV1"/>
<sequence>MRGVSAFTINAAKADDAVLATFISGAPSEHAAAGLEFAASPANDDRPHGRIVADTPRVTFEGDLAKPSAAAGSRLLVGAYNRSTGELQLLQLGWQCGLEPRVKARPSGSDVDGSAVALDAPGGGAAGAMGTPSAPLRKRELVEEFGSKKARKKQKAEALRVVDVDRMAERGALEADLLLAGAGQAASLEADAAAAAAAPLERPHLPPHALGADDPIESYPLDAIAPPALWAELPHGELLAHVRAVGTDAELAGACAAVAAAAAAAAAAGAPPVEARVMAHAGAVEMGTLRRARDEARTDAPAPPRLVAELRALLFVRHLIAFASLPPSIRPPHRRRGADGADGGGGGGAGGGGGGEEGGPHPLAVQARIPERVWTHLLARFTERVHDEDGRSSHRRTDACADRLACHALALLLRMSRNALRVDAAAEALKLPRTKVTLYLRELGCTVGATCPLHAPAGTQVAGARYAELRMPLTFPAIKAKEGAPRDGARMMDLETYRTVLELKLDRKLSTIRQFGFDEAELTLRQDMAARRLR</sequence>
<keyword evidence="4" id="KW-0804">Transcription</keyword>